<keyword evidence="4 7" id="KW-0812">Transmembrane</keyword>
<dbReference type="OrthoDB" id="9800498at2"/>
<evidence type="ECO:0000256" key="7">
    <source>
        <dbReference type="SAM" id="Phobius"/>
    </source>
</evidence>
<dbReference type="EMBL" id="FNZR01000007">
    <property type="protein sequence ID" value="SEL63160.1"/>
    <property type="molecule type" value="Genomic_DNA"/>
</dbReference>
<reference evidence="9" key="1">
    <citation type="submission" date="2016-10" db="EMBL/GenBank/DDBJ databases">
        <authorList>
            <person name="Varghese N."/>
            <person name="Submissions S."/>
        </authorList>
    </citation>
    <scope>NUCLEOTIDE SEQUENCE [LARGE SCALE GENOMIC DNA]</scope>
    <source>
        <strain evidence="9">Jip14</strain>
    </source>
</reference>
<dbReference type="GO" id="GO:0005886">
    <property type="term" value="C:plasma membrane"/>
    <property type="evidence" value="ECO:0007669"/>
    <property type="project" value="UniProtKB-SubCell"/>
</dbReference>
<evidence type="ECO:0000256" key="4">
    <source>
        <dbReference type="ARBA" id="ARBA00022692"/>
    </source>
</evidence>
<comment type="similarity">
    <text evidence="2">Belongs to the CPA3 antiporters (TC 2.A.63) subunit E family.</text>
</comment>
<dbReference type="RefSeq" id="WP_090607292.1">
    <property type="nucleotide sequence ID" value="NZ_FNZR01000007.1"/>
</dbReference>
<proteinExistence type="inferred from homology"/>
<keyword evidence="9" id="KW-1185">Reference proteome</keyword>
<gene>
    <name evidence="8" type="ORF">SAMN05421740_107282</name>
</gene>
<keyword evidence="6 7" id="KW-0472">Membrane</keyword>
<dbReference type="GO" id="GO:0008324">
    <property type="term" value="F:monoatomic cation transmembrane transporter activity"/>
    <property type="evidence" value="ECO:0007669"/>
    <property type="project" value="InterPro"/>
</dbReference>
<evidence type="ECO:0000256" key="3">
    <source>
        <dbReference type="ARBA" id="ARBA00022475"/>
    </source>
</evidence>
<keyword evidence="3" id="KW-1003">Cell membrane</keyword>
<dbReference type="PIRSF" id="PIRSF019239">
    <property type="entry name" value="MrpE"/>
    <property type="match status" value="1"/>
</dbReference>
<sequence length="158" mass="18688">MVKQFLMNLLLAFTWVALTGVLSYSNFLFGFAIGFFLLWVMNRNESDHRYFTRVPKIIGFFLYFLYEMIRANVQVAYDLITPKFFMQPGIVKYPMNAKSDFEINLLSTVISLTPGTLILDVSEDRKVLYIHVMYLKDKDQFIQQIKDGFERRLLEIIR</sequence>
<name>A0A1H7RS80_9SPHI</name>
<evidence type="ECO:0000256" key="1">
    <source>
        <dbReference type="ARBA" id="ARBA00004651"/>
    </source>
</evidence>
<dbReference type="STRING" id="332977.SAMN05421740_107282"/>
<feature type="transmembrane region" description="Helical" evidence="7">
    <location>
        <begin position="12"/>
        <end position="38"/>
    </location>
</feature>
<comment type="subcellular location">
    <subcellularLocation>
        <location evidence="1">Cell membrane</location>
        <topology evidence="1">Multi-pass membrane protein</topology>
    </subcellularLocation>
</comment>
<dbReference type="InterPro" id="IPR002758">
    <property type="entry name" value="Cation_antiport_E"/>
</dbReference>
<dbReference type="PANTHER" id="PTHR34584:SF1">
    <property type="entry name" value="NA(+)_H(+) ANTIPORTER SUBUNIT E1"/>
    <property type="match status" value="1"/>
</dbReference>
<evidence type="ECO:0000256" key="6">
    <source>
        <dbReference type="ARBA" id="ARBA00023136"/>
    </source>
</evidence>
<dbReference type="PANTHER" id="PTHR34584">
    <property type="entry name" value="NA(+)/H(+) ANTIPORTER SUBUNIT E1"/>
    <property type="match status" value="1"/>
</dbReference>
<protein>
    <submittedName>
        <fullName evidence="8">Multicomponent Na+:H+ antiporter subunit E</fullName>
    </submittedName>
</protein>
<dbReference type="AlphaFoldDB" id="A0A1H7RS80"/>
<dbReference type="Pfam" id="PF01899">
    <property type="entry name" value="MNHE"/>
    <property type="match status" value="1"/>
</dbReference>
<evidence type="ECO:0000256" key="2">
    <source>
        <dbReference type="ARBA" id="ARBA00006228"/>
    </source>
</evidence>
<dbReference type="Proteomes" id="UP000198916">
    <property type="component" value="Unassembled WGS sequence"/>
</dbReference>
<organism evidence="8 9">
    <name type="scientific">Parapedobacter koreensis</name>
    <dbReference type="NCBI Taxonomy" id="332977"/>
    <lineage>
        <taxon>Bacteria</taxon>
        <taxon>Pseudomonadati</taxon>
        <taxon>Bacteroidota</taxon>
        <taxon>Sphingobacteriia</taxon>
        <taxon>Sphingobacteriales</taxon>
        <taxon>Sphingobacteriaceae</taxon>
        <taxon>Parapedobacter</taxon>
    </lineage>
</organism>
<evidence type="ECO:0000313" key="9">
    <source>
        <dbReference type="Proteomes" id="UP000198916"/>
    </source>
</evidence>
<keyword evidence="5 7" id="KW-1133">Transmembrane helix</keyword>
<accession>A0A1H7RS80</accession>
<evidence type="ECO:0000313" key="8">
    <source>
        <dbReference type="EMBL" id="SEL63160.1"/>
    </source>
</evidence>
<evidence type="ECO:0000256" key="5">
    <source>
        <dbReference type="ARBA" id="ARBA00022989"/>
    </source>
</evidence>